<dbReference type="SUPFAM" id="SSF52540">
    <property type="entry name" value="P-loop containing nucleoside triphosphate hydrolases"/>
    <property type="match status" value="1"/>
</dbReference>
<dbReference type="InterPro" id="IPR041118">
    <property type="entry name" value="Rx_N"/>
</dbReference>
<feature type="domain" description="Disease resistance R13L4/SHOC-2-like LRR" evidence="14">
    <location>
        <begin position="936"/>
        <end position="1132"/>
    </location>
</feature>
<keyword evidence="6" id="KW-0381">Hypersensitive response</keyword>
<evidence type="ECO:0008006" key="17">
    <source>
        <dbReference type="Google" id="ProtNLM"/>
    </source>
</evidence>
<dbReference type="InterPro" id="IPR027417">
    <property type="entry name" value="P-loop_NTPase"/>
</dbReference>
<evidence type="ECO:0000259" key="12">
    <source>
        <dbReference type="Pfam" id="PF18052"/>
    </source>
</evidence>
<evidence type="ECO:0000256" key="4">
    <source>
        <dbReference type="ARBA" id="ARBA00022490"/>
    </source>
</evidence>
<dbReference type="Gene3D" id="3.40.50.300">
    <property type="entry name" value="P-loop containing nucleotide triphosphate hydrolases"/>
    <property type="match status" value="1"/>
</dbReference>
<dbReference type="Pfam" id="PF00931">
    <property type="entry name" value="NB-ARC"/>
    <property type="match status" value="1"/>
</dbReference>
<comment type="caution">
    <text evidence="15">The sequence shown here is derived from an EMBL/GenBank/DDBJ whole genome shotgun (WGS) entry which is preliminary data.</text>
</comment>
<keyword evidence="4" id="KW-0963">Cytoplasm</keyword>
<evidence type="ECO:0000256" key="8">
    <source>
        <dbReference type="ARBA" id="ARBA00022741"/>
    </source>
</evidence>
<dbReference type="GO" id="GO:0005524">
    <property type="term" value="F:ATP binding"/>
    <property type="evidence" value="ECO:0007669"/>
    <property type="project" value="UniProtKB-KW"/>
</dbReference>
<name>A0ABD3ATR3_9GENT</name>
<evidence type="ECO:0000256" key="9">
    <source>
        <dbReference type="ARBA" id="ARBA00022821"/>
    </source>
</evidence>
<organism evidence="15 16">
    <name type="scientific">Cinchona calisaya</name>
    <dbReference type="NCBI Taxonomy" id="153742"/>
    <lineage>
        <taxon>Eukaryota</taxon>
        <taxon>Viridiplantae</taxon>
        <taxon>Streptophyta</taxon>
        <taxon>Embryophyta</taxon>
        <taxon>Tracheophyta</taxon>
        <taxon>Spermatophyta</taxon>
        <taxon>Magnoliopsida</taxon>
        <taxon>eudicotyledons</taxon>
        <taxon>Gunneridae</taxon>
        <taxon>Pentapetalae</taxon>
        <taxon>asterids</taxon>
        <taxon>lamiids</taxon>
        <taxon>Gentianales</taxon>
        <taxon>Rubiaceae</taxon>
        <taxon>Cinchonoideae</taxon>
        <taxon>Cinchoneae</taxon>
        <taxon>Cinchona</taxon>
    </lineage>
</organism>
<keyword evidence="8" id="KW-0547">Nucleotide-binding</keyword>
<keyword evidence="9" id="KW-0611">Plant defense</keyword>
<dbReference type="PRINTS" id="PR00364">
    <property type="entry name" value="DISEASERSIST"/>
</dbReference>
<gene>
    <name evidence="15" type="ORF">ACH5RR_002944</name>
</gene>
<evidence type="ECO:0000256" key="6">
    <source>
        <dbReference type="ARBA" id="ARBA00022667"/>
    </source>
</evidence>
<dbReference type="InterPro" id="IPR042197">
    <property type="entry name" value="Apaf_helical"/>
</dbReference>
<dbReference type="Pfam" id="PF18052">
    <property type="entry name" value="Rx_N"/>
    <property type="match status" value="1"/>
</dbReference>
<dbReference type="EMBL" id="JBJUIK010000002">
    <property type="protein sequence ID" value="KAL3534483.1"/>
    <property type="molecule type" value="Genomic_DNA"/>
</dbReference>
<feature type="domain" description="NB-ARC" evidence="11">
    <location>
        <begin position="566"/>
        <end position="727"/>
    </location>
</feature>
<dbReference type="InterPro" id="IPR032675">
    <property type="entry name" value="LRR_dom_sf"/>
</dbReference>
<dbReference type="SUPFAM" id="SSF52058">
    <property type="entry name" value="L domain-like"/>
    <property type="match status" value="1"/>
</dbReference>
<dbReference type="Pfam" id="PF23559">
    <property type="entry name" value="WHD_DRP"/>
    <property type="match status" value="1"/>
</dbReference>
<dbReference type="Gene3D" id="1.20.5.4130">
    <property type="match status" value="1"/>
</dbReference>
<keyword evidence="10" id="KW-0067">ATP-binding</keyword>
<evidence type="ECO:0000256" key="7">
    <source>
        <dbReference type="ARBA" id="ARBA00022737"/>
    </source>
</evidence>
<proteinExistence type="inferred from homology"/>
<dbReference type="PANTHER" id="PTHR23155">
    <property type="entry name" value="DISEASE RESISTANCE PROTEIN RP"/>
    <property type="match status" value="1"/>
</dbReference>
<dbReference type="InterPro" id="IPR002182">
    <property type="entry name" value="NB-ARC"/>
</dbReference>
<dbReference type="Proteomes" id="UP001630127">
    <property type="component" value="Unassembled WGS sequence"/>
</dbReference>
<dbReference type="InterPro" id="IPR036388">
    <property type="entry name" value="WH-like_DNA-bd_sf"/>
</dbReference>
<keyword evidence="7" id="KW-0677">Repeat</keyword>
<dbReference type="InterPro" id="IPR044974">
    <property type="entry name" value="Disease_R_plants"/>
</dbReference>
<dbReference type="GO" id="GO:0009626">
    <property type="term" value="P:plant-type hypersensitive response"/>
    <property type="evidence" value="ECO:0007669"/>
    <property type="project" value="UniProtKB-KW"/>
</dbReference>
<evidence type="ECO:0000256" key="5">
    <source>
        <dbReference type="ARBA" id="ARBA00022614"/>
    </source>
</evidence>
<keyword evidence="16" id="KW-1185">Reference proteome</keyword>
<sequence>MDSVDSPPQPDAPWTWIHRRSGHDHDGPVGLENLLISIWSPYARFVSKWYPEHQELQARLKHSDQAVQKVIQGNEEDMGSAAPSPTTTTTKTGVSILKSLAGEICKMEDLRDDSVAITSPSSVFAGEVVSLMDSVVQNLNDTFIFLAEDNPTILHVKEEQVQDFEERLIVFRNFLSLIPNRLLISDEYYVNMFDTVQDLALGFQRLFYVVVCNIINGVEELAMELGEMLQVMVDDLDNFIVGFIGDEDFESLLVDDDDDGDNPTVDEKALEFINYLVHKLKLMMLSCNEDVKDPFGILIDELSFLRCNLMEDLLLLNKNPIIKEMKSLTISTRALIFRTGSFFCKSRYFKQEDEQMVEYWCLKIPDLLRAIDDIKQKASDLFNHCFFSSRRSWQSSNSPSTTNVLEYVNFVINKVEQLLHSKADPLNALERHMENVYEQLVSMTKLLCDIVQHIGSSHMEFLLTRFKDAAYQAEYVIDSFEAGEGLIWGHKLGLFVVIKDVKILHKELKAAILTMTTTCDPVIPTISSTAPSQANYYVKGGSKGEINNRVEAADNKLVGFKDAEAEIIELLTGGSRQLKIVSIVGMPGLGKTTLANSVYKHPSINLHFHVRAWCCVSQVYEKDSLLFDIFDQIVGKTIQSHDTSREDFVQKLYQSLKGRKYLIVIDDIWDIEAWNDLKGPFPDDENGSRILFTTRHRTLALEANSIPYALRMLSPEESCELLWLRLFNGETCPPELSTISKRIARNCKGLPLAVILIAGILKKTGTKEDCWEHVSNKLVSLEASGIVEFSYKHLPDCLKPCFLYFGTFPEDTTISASKLIQLWICEGFVQQPNLGHNSLEKEAESYLNDLVDRSLVMIGSRSSKGGVKACRIHDVLQDFCSAKLQEERFLVREQYFGGICVLHGDREKHIGSLLYYYKSGRAMNFRYMEFLYDFILQYEVLLVLDLGNVLIACSADTSDLVNIAKLVHLRYLAIGVGTDEIPSEIGNLQNLEIFILIDSFREVMLPEAIWTLARLRHIVKENYFFSFKHYNQDFFQNFSQLDNLKSICSLPLRHGDDVEKFILRRLTGIQKLGCKFSNSWDDSTGCNIFPVLDYLSELESLKVVFLGKTLYPCKFSFPSNLKKLSMSYSRLPWDEISIIGQLPNLQVLKLLNKAFEGQQWDMREGEFQKLKFLKLDTLNIERWNASCEHLPFLEQLVVLSCQKLEVIPSSFGEIPTLRLIKMKWCSFSSTDSVKKILEEQRDMSNDQLNFTVVGAIHC</sequence>
<dbReference type="InterPro" id="IPR055414">
    <property type="entry name" value="LRR_R13L4/SHOC2-like"/>
</dbReference>
<dbReference type="Gene3D" id="1.10.8.430">
    <property type="entry name" value="Helical domain of apoptotic protease-activating factors"/>
    <property type="match status" value="1"/>
</dbReference>
<evidence type="ECO:0000256" key="10">
    <source>
        <dbReference type="ARBA" id="ARBA00022840"/>
    </source>
</evidence>
<feature type="domain" description="Disease resistance protein winged helix" evidence="13">
    <location>
        <begin position="808"/>
        <end position="879"/>
    </location>
</feature>
<evidence type="ECO:0000313" key="15">
    <source>
        <dbReference type="EMBL" id="KAL3534483.1"/>
    </source>
</evidence>
<evidence type="ECO:0000259" key="13">
    <source>
        <dbReference type="Pfam" id="PF23559"/>
    </source>
</evidence>
<feature type="domain" description="Disease resistance N-terminal" evidence="12">
    <location>
        <begin position="408"/>
        <end position="482"/>
    </location>
</feature>
<keyword evidence="5" id="KW-0433">Leucine-rich repeat</keyword>
<dbReference type="Pfam" id="PF23598">
    <property type="entry name" value="LRR_14"/>
    <property type="match status" value="1"/>
</dbReference>
<accession>A0ABD3ATR3</accession>
<dbReference type="GO" id="GO:0051607">
    <property type="term" value="P:defense response to virus"/>
    <property type="evidence" value="ECO:0007669"/>
    <property type="project" value="UniProtKB-ARBA"/>
</dbReference>
<dbReference type="InterPro" id="IPR058922">
    <property type="entry name" value="WHD_DRP"/>
</dbReference>
<dbReference type="GO" id="GO:0005737">
    <property type="term" value="C:cytoplasm"/>
    <property type="evidence" value="ECO:0007669"/>
    <property type="project" value="UniProtKB-SubCell"/>
</dbReference>
<dbReference type="Gene3D" id="3.80.10.10">
    <property type="entry name" value="Ribonuclease Inhibitor"/>
    <property type="match status" value="1"/>
</dbReference>
<dbReference type="Gene3D" id="1.10.10.10">
    <property type="entry name" value="Winged helix-like DNA-binding domain superfamily/Winged helix DNA-binding domain"/>
    <property type="match status" value="1"/>
</dbReference>
<dbReference type="PANTHER" id="PTHR23155:SF1152">
    <property type="entry name" value="AAA+ ATPASE DOMAIN-CONTAINING PROTEIN"/>
    <property type="match status" value="1"/>
</dbReference>
<protein>
    <recommendedName>
        <fullName evidence="17">Late blight resistance protein homolog R1A-3</fullName>
    </recommendedName>
</protein>
<dbReference type="AlphaFoldDB" id="A0ABD3ATR3"/>
<evidence type="ECO:0000256" key="1">
    <source>
        <dbReference type="ARBA" id="ARBA00002074"/>
    </source>
</evidence>
<evidence type="ECO:0000256" key="2">
    <source>
        <dbReference type="ARBA" id="ARBA00004496"/>
    </source>
</evidence>
<dbReference type="FunFam" id="1.10.10.10:FF:000322">
    <property type="entry name" value="Probable disease resistance protein At1g63360"/>
    <property type="match status" value="1"/>
</dbReference>
<comment type="similarity">
    <text evidence="3">Belongs to the disease resistance NB-LRR family.</text>
</comment>
<evidence type="ECO:0000259" key="11">
    <source>
        <dbReference type="Pfam" id="PF00931"/>
    </source>
</evidence>
<evidence type="ECO:0000259" key="14">
    <source>
        <dbReference type="Pfam" id="PF23598"/>
    </source>
</evidence>
<dbReference type="FunFam" id="3.40.50.300:FF:001091">
    <property type="entry name" value="Probable disease resistance protein At1g61300"/>
    <property type="match status" value="1"/>
</dbReference>
<evidence type="ECO:0000256" key="3">
    <source>
        <dbReference type="ARBA" id="ARBA00008894"/>
    </source>
</evidence>
<evidence type="ECO:0000313" key="16">
    <source>
        <dbReference type="Proteomes" id="UP001630127"/>
    </source>
</evidence>
<comment type="subcellular location">
    <subcellularLocation>
        <location evidence="2">Cytoplasm</location>
    </subcellularLocation>
</comment>
<comment type="function">
    <text evidence="1">Confers resistance to late blight (Phytophthora infestans) races carrying the avirulence gene Avr1. Resistance proteins guard the plant against pathogens that contain an appropriate avirulence protein via an indirect interaction with this avirulence protein. That triggers a defense system including the hypersensitive response, which restricts the pathogen growth.</text>
</comment>
<reference evidence="15 16" key="1">
    <citation type="submission" date="2024-11" db="EMBL/GenBank/DDBJ databases">
        <title>A near-complete genome assembly of Cinchona calisaya.</title>
        <authorList>
            <person name="Lian D.C."/>
            <person name="Zhao X.W."/>
            <person name="Wei L."/>
        </authorList>
    </citation>
    <scope>NUCLEOTIDE SEQUENCE [LARGE SCALE GENOMIC DNA]</scope>
    <source>
        <tissue evidence="15">Nenye</tissue>
    </source>
</reference>